<keyword evidence="2" id="KW-1133">Transmembrane helix</keyword>
<dbReference type="InParanoid" id="A0A0V0R7W5"/>
<feature type="transmembrane region" description="Helical" evidence="2">
    <location>
        <begin position="329"/>
        <end position="349"/>
    </location>
</feature>
<gene>
    <name evidence="3" type="ORF">PPERSA_05391</name>
</gene>
<dbReference type="OMA" id="LFTIPGW"/>
<comment type="caution">
    <text evidence="3">The sequence shown here is derived from an EMBL/GenBank/DDBJ whole genome shotgun (WGS) entry which is preliminary data.</text>
</comment>
<sequence>METDLKEKINNTDISQDNMNSQRSEGINNQFEKQGIEKIDEDETLKTSYKKKLIIMVSGIFLICVLIIIERIFNSKLQSLEAEWIASVQDKMGLTVDSSDGEGYLGFSQSWFYKLIGYLGIYEINVLIITHFLITLFVGIDALVSIKMFYIIYLTQFFISCMDQLYEGPRPYWISKDIASPLCVKTYGLPSYNKSNGRSRISAKQIIIAGIFLAIQIAYFTFQWIIGQMFICAMFISILYFILVFYMLMFMDNQIHYVIKKSSIASYDAKKYVFYWFFWLILLEILSCMFYNGSEDYLSIEWVQNYIYCEQNNGTLPQGIPYNQLIGPWYTYLTTTGIFALISGIFAIAHTFRNIGEFEWFKGSNGQRALRIVIANLFILPSWIIVGFQQDIINTQWNQEIEVLSEKYLKQNKKYVNILYFNYKLFIYISIFFFKNE</sequence>
<feature type="transmembrane region" description="Helical" evidence="2">
    <location>
        <begin position="369"/>
        <end position="388"/>
    </location>
</feature>
<keyword evidence="2" id="KW-0472">Membrane</keyword>
<feature type="transmembrane region" description="Helical" evidence="2">
    <location>
        <begin position="272"/>
        <end position="292"/>
    </location>
</feature>
<feature type="compositionally biased region" description="Polar residues" evidence="1">
    <location>
        <begin position="11"/>
        <end position="22"/>
    </location>
</feature>
<proteinExistence type="predicted"/>
<dbReference type="AlphaFoldDB" id="A0A0V0R7W5"/>
<protein>
    <submittedName>
        <fullName evidence="3">Uncharacterized protein</fullName>
    </submittedName>
</protein>
<keyword evidence="2" id="KW-0812">Transmembrane</keyword>
<evidence type="ECO:0000313" key="4">
    <source>
        <dbReference type="Proteomes" id="UP000054937"/>
    </source>
</evidence>
<evidence type="ECO:0000256" key="2">
    <source>
        <dbReference type="SAM" id="Phobius"/>
    </source>
</evidence>
<dbReference type="EMBL" id="LDAU01000025">
    <property type="protein sequence ID" value="KRX10571.1"/>
    <property type="molecule type" value="Genomic_DNA"/>
</dbReference>
<feature type="transmembrane region" description="Helical" evidence="2">
    <location>
        <begin position="415"/>
        <end position="434"/>
    </location>
</feature>
<dbReference type="OrthoDB" id="300397at2759"/>
<feature type="compositionally biased region" description="Basic and acidic residues" evidence="1">
    <location>
        <begin position="1"/>
        <end position="10"/>
    </location>
</feature>
<organism evidence="3 4">
    <name type="scientific">Pseudocohnilembus persalinus</name>
    <name type="common">Ciliate</name>
    <dbReference type="NCBI Taxonomy" id="266149"/>
    <lineage>
        <taxon>Eukaryota</taxon>
        <taxon>Sar</taxon>
        <taxon>Alveolata</taxon>
        <taxon>Ciliophora</taxon>
        <taxon>Intramacronucleata</taxon>
        <taxon>Oligohymenophorea</taxon>
        <taxon>Scuticociliatia</taxon>
        <taxon>Philasterida</taxon>
        <taxon>Pseudocohnilembidae</taxon>
        <taxon>Pseudocohnilembus</taxon>
    </lineage>
</organism>
<feature type="transmembrane region" description="Helical" evidence="2">
    <location>
        <begin position="225"/>
        <end position="251"/>
    </location>
</feature>
<dbReference type="Proteomes" id="UP000054937">
    <property type="component" value="Unassembled WGS sequence"/>
</dbReference>
<keyword evidence="4" id="KW-1185">Reference proteome</keyword>
<evidence type="ECO:0000313" key="3">
    <source>
        <dbReference type="EMBL" id="KRX10571.1"/>
    </source>
</evidence>
<feature type="transmembrane region" description="Helical" evidence="2">
    <location>
        <begin position="201"/>
        <end position="219"/>
    </location>
</feature>
<accession>A0A0V0R7W5</accession>
<feature type="region of interest" description="Disordered" evidence="1">
    <location>
        <begin position="1"/>
        <end position="22"/>
    </location>
</feature>
<name>A0A0V0R7W5_PSEPJ</name>
<reference evidence="3 4" key="1">
    <citation type="journal article" date="2015" name="Sci. Rep.">
        <title>Genome of the facultative scuticociliatosis pathogen Pseudocohnilembus persalinus provides insight into its virulence through horizontal gene transfer.</title>
        <authorList>
            <person name="Xiong J."/>
            <person name="Wang G."/>
            <person name="Cheng J."/>
            <person name="Tian M."/>
            <person name="Pan X."/>
            <person name="Warren A."/>
            <person name="Jiang C."/>
            <person name="Yuan D."/>
            <person name="Miao W."/>
        </authorList>
    </citation>
    <scope>NUCLEOTIDE SEQUENCE [LARGE SCALE GENOMIC DNA]</scope>
    <source>
        <strain evidence="3">36N120E</strain>
    </source>
</reference>
<feature type="transmembrane region" description="Helical" evidence="2">
    <location>
        <begin position="53"/>
        <end position="73"/>
    </location>
</feature>
<evidence type="ECO:0000256" key="1">
    <source>
        <dbReference type="SAM" id="MobiDB-lite"/>
    </source>
</evidence>
<feature type="transmembrane region" description="Helical" evidence="2">
    <location>
        <begin position="115"/>
        <end position="140"/>
    </location>
</feature>